<gene>
    <name evidence="2" type="ORF">SSLN_LOCUS14644</name>
</gene>
<reference evidence="4" key="1">
    <citation type="submission" date="2016-06" db="UniProtKB">
        <authorList>
            <consortium name="WormBaseParasite"/>
        </authorList>
    </citation>
    <scope>IDENTIFICATION</scope>
</reference>
<keyword evidence="3" id="KW-1185">Reference proteome</keyword>
<dbReference type="EMBL" id="UYSU01039159">
    <property type="protein sequence ID" value="VDM01030.1"/>
    <property type="molecule type" value="Genomic_DNA"/>
</dbReference>
<evidence type="ECO:0000313" key="2">
    <source>
        <dbReference type="EMBL" id="VDM01030.1"/>
    </source>
</evidence>
<dbReference type="Proteomes" id="UP000275846">
    <property type="component" value="Unassembled WGS sequence"/>
</dbReference>
<dbReference type="InterPro" id="IPR050951">
    <property type="entry name" value="Retrovirus_Pol_polyprotein"/>
</dbReference>
<dbReference type="STRING" id="70667.A0A183TDU6"/>
<sequence>MKAMLSDFPGTAGYLDDIIIMGHSHTDLQDRVCPVLERVHEYGFHLRSDKCKFFLESIQYLGFIFDATGRHPDPENIRAIQRTPARKDLLQLRSFLGLISYYSAILPSLHDLRAPLNRLLQKDAPWCWSSDFEKAFVQTKSMLSSDLLLTHR</sequence>
<reference evidence="2 3" key="2">
    <citation type="submission" date="2018-11" db="EMBL/GenBank/DDBJ databases">
        <authorList>
            <consortium name="Pathogen Informatics"/>
        </authorList>
    </citation>
    <scope>NUCLEOTIDE SEQUENCE [LARGE SCALE GENOMIC DNA]</scope>
    <source>
        <strain evidence="2 3">NST_G2</strain>
    </source>
</reference>
<dbReference type="AlphaFoldDB" id="A0A183TDU6"/>
<evidence type="ECO:0000313" key="3">
    <source>
        <dbReference type="Proteomes" id="UP000275846"/>
    </source>
</evidence>
<dbReference type="PANTHER" id="PTHR37984:SF5">
    <property type="entry name" value="PROTEIN NYNRIN-LIKE"/>
    <property type="match status" value="1"/>
</dbReference>
<dbReference type="OrthoDB" id="5807442at2759"/>
<evidence type="ECO:0000259" key="1">
    <source>
        <dbReference type="PROSITE" id="PS50878"/>
    </source>
</evidence>
<dbReference type="InterPro" id="IPR000477">
    <property type="entry name" value="RT_dom"/>
</dbReference>
<protein>
    <submittedName>
        <fullName evidence="4">Reverse transcriptase domain-containing protein</fullName>
    </submittedName>
</protein>
<evidence type="ECO:0000313" key="4">
    <source>
        <dbReference type="WBParaSite" id="SSLN_0001519901-mRNA-1"/>
    </source>
</evidence>
<dbReference type="SUPFAM" id="SSF56672">
    <property type="entry name" value="DNA/RNA polymerases"/>
    <property type="match status" value="1"/>
</dbReference>
<proteinExistence type="predicted"/>
<dbReference type="InterPro" id="IPR043128">
    <property type="entry name" value="Rev_trsase/Diguanyl_cyclase"/>
</dbReference>
<feature type="domain" description="Reverse transcriptase" evidence="1">
    <location>
        <begin position="1"/>
        <end position="65"/>
    </location>
</feature>
<dbReference type="FunFam" id="3.30.70.270:FF:000020">
    <property type="entry name" value="Transposon Tf2-6 polyprotein-like Protein"/>
    <property type="match status" value="1"/>
</dbReference>
<dbReference type="Gene3D" id="3.30.70.270">
    <property type="match status" value="2"/>
</dbReference>
<dbReference type="Pfam" id="PF00078">
    <property type="entry name" value="RVT_1"/>
    <property type="match status" value="1"/>
</dbReference>
<accession>A0A183TDU6</accession>
<organism evidence="4">
    <name type="scientific">Schistocephalus solidus</name>
    <name type="common">Tapeworm</name>
    <dbReference type="NCBI Taxonomy" id="70667"/>
    <lineage>
        <taxon>Eukaryota</taxon>
        <taxon>Metazoa</taxon>
        <taxon>Spiralia</taxon>
        <taxon>Lophotrochozoa</taxon>
        <taxon>Platyhelminthes</taxon>
        <taxon>Cestoda</taxon>
        <taxon>Eucestoda</taxon>
        <taxon>Diphyllobothriidea</taxon>
        <taxon>Diphyllobothriidae</taxon>
        <taxon>Schistocephalus</taxon>
    </lineage>
</organism>
<dbReference type="WBParaSite" id="SSLN_0001519901-mRNA-1">
    <property type="protein sequence ID" value="SSLN_0001519901-mRNA-1"/>
    <property type="gene ID" value="SSLN_0001519901"/>
</dbReference>
<name>A0A183TDU6_SCHSO</name>
<dbReference type="PANTHER" id="PTHR37984">
    <property type="entry name" value="PROTEIN CBG26694"/>
    <property type="match status" value="1"/>
</dbReference>
<dbReference type="InterPro" id="IPR043502">
    <property type="entry name" value="DNA/RNA_pol_sf"/>
</dbReference>
<dbReference type="PROSITE" id="PS50878">
    <property type="entry name" value="RT_POL"/>
    <property type="match status" value="1"/>
</dbReference>